<dbReference type="AlphaFoldDB" id="A0A1M6Z2V3"/>
<feature type="region of interest" description="Disordered" evidence="1">
    <location>
        <begin position="192"/>
        <end position="245"/>
    </location>
</feature>
<keyword evidence="3" id="KW-1185">Reference proteome</keyword>
<reference evidence="2 3" key="1">
    <citation type="submission" date="2016-11" db="EMBL/GenBank/DDBJ databases">
        <authorList>
            <person name="Jaros S."/>
            <person name="Januszkiewicz K."/>
            <person name="Wedrychowicz H."/>
        </authorList>
    </citation>
    <scope>NUCLEOTIDE SEQUENCE [LARGE SCALE GENOMIC DNA]</scope>
    <source>
        <strain evidence="2 3">DSM 43832</strain>
    </source>
</reference>
<evidence type="ECO:0000256" key="1">
    <source>
        <dbReference type="SAM" id="MobiDB-lite"/>
    </source>
</evidence>
<protein>
    <submittedName>
        <fullName evidence="2">Uncharacterized protein</fullName>
    </submittedName>
</protein>
<dbReference type="STRING" id="1848.SAMN05443637_12248"/>
<feature type="compositionally biased region" description="Pro residues" evidence="1">
    <location>
        <begin position="233"/>
        <end position="245"/>
    </location>
</feature>
<organism evidence="2 3">
    <name type="scientific">Pseudonocardia thermophila</name>
    <dbReference type="NCBI Taxonomy" id="1848"/>
    <lineage>
        <taxon>Bacteria</taxon>
        <taxon>Bacillati</taxon>
        <taxon>Actinomycetota</taxon>
        <taxon>Actinomycetes</taxon>
        <taxon>Pseudonocardiales</taxon>
        <taxon>Pseudonocardiaceae</taxon>
        <taxon>Pseudonocardia</taxon>
    </lineage>
</organism>
<sequence length="245" mass="25259">MARHRHAVNVRTDGLAAVLGPLAGDPAVRAALLVDIDSGMVLGATGQPLTECEEVGALHGELMRLACSPVVGMVTTPPETGGDPAIDAELTVNRGPRRHLVVRRIADPHGDRLALSILVDGPPRVLRRVRRRLGAVSAAALTAGPTVSLRPRDGAWVPGVVEERPVLRAPSRTFPAAPRAGTARGPQLPALSQLDEGLAGPGPHQGATARPPVAPSSPPPGEPALPAQAQRRPAPPSALPPRPSV</sequence>
<name>A0A1M6Z2V3_PSETH</name>
<evidence type="ECO:0000313" key="2">
    <source>
        <dbReference type="EMBL" id="SHL24705.1"/>
    </source>
</evidence>
<dbReference type="RefSeq" id="WP_073459677.1">
    <property type="nucleotide sequence ID" value="NZ_CALGVN010000007.1"/>
</dbReference>
<dbReference type="EMBL" id="FRAP01000022">
    <property type="protein sequence ID" value="SHL24705.1"/>
    <property type="molecule type" value="Genomic_DNA"/>
</dbReference>
<accession>A0A1M6Z2V3</accession>
<dbReference type="Proteomes" id="UP000184363">
    <property type="component" value="Unassembled WGS sequence"/>
</dbReference>
<feature type="compositionally biased region" description="Pro residues" evidence="1">
    <location>
        <begin position="212"/>
        <end position="223"/>
    </location>
</feature>
<dbReference type="OrthoDB" id="3579119at2"/>
<evidence type="ECO:0000313" key="3">
    <source>
        <dbReference type="Proteomes" id="UP000184363"/>
    </source>
</evidence>
<proteinExistence type="predicted"/>
<gene>
    <name evidence="2" type="ORF">SAMN05443637_12248</name>
</gene>